<evidence type="ECO:0000259" key="9">
    <source>
        <dbReference type="PROSITE" id="PS51669"/>
    </source>
</evidence>
<keyword evidence="5" id="KW-0479">Metal-binding</keyword>
<comment type="subcellular location">
    <subcellularLocation>
        <location evidence="2">Cell envelope</location>
    </subcellularLocation>
</comment>
<dbReference type="PANTHER" id="PTHR43598:SF5">
    <property type="entry name" value="DMSO REDUCTASE CHAIN A"/>
    <property type="match status" value="1"/>
</dbReference>
<protein>
    <recommendedName>
        <fullName evidence="9">4Fe-4S Mo/W bis-MGD-type domain-containing protein</fullName>
    </recommendedName>
</protein>
<organism evidence="10">
    <name type="scientific">marine metagenome</name>
    <dbReference type="NCBI Taxonomy" id="408172"/>
    <lineage>
        <taxon>unclassified sequences</taxon>
        <taxon>metagenomes</taxon>
        <taxon>ecological metagenomes</taxon>
    </lineage>
</organism>
<keyword evidence="8" id="KW-0411">Iron-sulfur</keyword>
<evidence type="ECO:0000256" key="7">
    <source>
        <dbReference type="ARBA" id="ARBA00023004"/>
    </source>
</evidence>
<dbReference type="InterPro" id="IPR006656">
    <property type="entry name" value="Mopterin_OxRdtase"/>
</dbReference>
<dbReference type="InterPro" id="IPR006963">
    <property type="entry name" value="Mopterin_OxRdtase_4Fe-4S_dom"/>
</dbReference>
<sequence length="147" mass="16103">MPRLQPGEDGRHYTYCRLCEAQCGLIAEVQSGVITRIGPDRDHPVSRGHLCVKAPGMLQITYDEDRLLQPMKRTGAPGDFEPVSWDSALDDIAARVKRITGRHGGASLAGYIGNPAAFSTFHYSYGFGFIGMFGSDKFYNAMQVDTG</sequence>
<evidence type="ECO:0000256" key="8">
    <source>
        <dbReference type="ARBA" id="ARBA00023014"/>
    </source>
</evidence>
<dbReference type="PROSITE" id="PS51669">
    <property type="entry name" value="4FE4S_MOW_BIS_MGD"/>
    <property type="match status" value="1"/>
</dbReference>
<reference evidence="10" key="1">
    <citation type="submission" date="2018-05" db="EMBL/GenBank/DDBJ databases">
        <authorList>
            <person name="Lanie J.A."/>
            <person name="Ng W.-L."/>
            <person name="Kazmierczak K.M."/>
            <person name="Andrzejewski T.M."/>
            <person name="Davidsen T.M."/>
            <person name="Wayne K.J."/>
            <person name="Tettelin H."/>
            <person name="Glass J.I."/>
            <person name="Rusch D."/>
            <person name="Podicherti R."/>
            <person name="Tsui H.-C.T."/>
            <person name="Winkler M.E."/>
        </authorList>
    </citation>
    <scope>NUCLEOTIDE SEQUENCE</scope>
</reference>
<dbReference type="GO" id="GO:0051539">
    <property type="term" value="F:4 iron, 4 sulfur cluster binding"/>
    <property type="evidence" value="ECO:0007669"/>
    <property type="project" value="UniProtKB-KW"/>
</dbReference>
<dbReference type="EMBL" id="UINC01120447">
    <property type="protein sequence ID" value="SVC94941.1"/>
    <property type="molecule type" value="Genomic_DNA"/>
</dbReference>
<dbReference type="Gene3D" id="3.40.50.740">
    <property type="match status" value="1"/>
</dbReference>
<accession>A0A382REC2</accession>
<gene>
    <name evidence="10" type="ORF">METZ01_LOCUS347795</name>
</gene>
<dbReference type="PANTHER" id="PTHR43598">
    <property type="entry name" value="TUNGSTEN-CONTAINING FORMYLMETHANOFURAN DEHYDROGENASE 2 SUBUNIT B"/>
    <property type="match status" value="1"/>
</dbReference>
<dbReference type="GO" id="GO:0030313">
    <property type="term" value="C:cell envelope"/>
    <property type="evidence" value="ECO:0007669"/>
    <property type="project" value="UniProtKB-SubCell"/>
</dbReference>
<dbReference type="GO" id="GO:0016491">
    <property type="term" value="F:oxidoreductase activity"/>
    <property type="evidence" value="ECO:0007669"/>
    <property type="project" value="UniProtKB-KW"/>
</dbReference>
<evidence type="ECO:0000256" key="4">
    <source>
        <dbReference type="ARBA" id="ARBA00022485"/>
    </source>
</evidence>
<evidence type="ECO:0000256" key="3">
    <source>
        <dbReference type="ARBA" id="ARBA00010312"/>
    </source>
</evidence>
<dbReference type="Gene3D" id="2.20.25.90">
    <property type="entry name" value="ADC-like domains"/>
    <property type="match status" value="1"/>
</dbReference>
<dbReference type="AlphaFoldDB" id="A0A382REC2"/>
<dbReference type="SUPFAM" id="SSF53706">
    <property type="entry name" value="Formate dehydrogenase/DMSO reductase, domains 1-3"/>
    <property type="match status" value="1"/>
</dbReference>
<evidence type="ECO:0000256" key="6">
    <source>
        <dbReference type="ARBA" id="ARBA00023002"/>
    </source>
</evidence>
<dbReference type="Pfam" id="PF00384">
    <property type="entry name" value="Molybdopterin"/>
    <property type="match status" value="1"/>
</dbReference>
<dbReference type="GO" id="GO:0046872">
    <property type="term" value="F:metal ion binding"/>
    <property type="evidence" value="ECO:0007669"/>
    <property type="project" value="UniProtKB-KW"/>
</dbReference>
<evidence type="ECO:0000256" key="2">
    <source>
        <dbReference type="ARBA" id="ARBA00004196"/>
    </source>
</evidence>
<dbReference type="Pfam" id="PF04879">
    <property type="entry name" value="Molybdop_Fe4S4"/>
    <property type="match status" value="1"/>
</dbReference>
<keyword evidence="7" id="KW-0408">Iron</keyword>
<keyword evidence="4" id="KW-0004">4Fe-4S</keyword>
<comment type="cofactor">
    <cofactor evidence="1">
        <name>[4Fe-4S] cluster</name>
        <dbReference type="ChEBI" id="CHEBI:49883"/>
    </cofactor>
</comment>
<name>A0A382REC2_9ZZZZ</name>
<proteinExistence type="inferred from homology"/>
<feature type="non-terminal residue" evidence="10">
    <location>
        <position position="147"/>
    </location>
</feature>
<evidence type="ECO:0000256" key="5">
    <source>
        <dbReference type="ARBA" id="ARBA00022723"/>
    </source>
</evidence>
<keyword evidence="6" id="KW-0560">Oxidoreductase</keyword>
<comment type="similarity">
    <text evidence="3">Belongs to the prokaryotic molybdopterin-containing oxidoreductase family.</text>
</comment>
<dbReference type="SMART" id="SM00926">
    <property type="entry name" value="Molybdop_Fe4S4"/>
    <property type="match status" value="1"/>
</dbReference>
<evidence type="ECO:0000313" key="10">
    <source>
        <dbReference type="EMBL" id="SVC94941.1"/>
    </source>
</evidence>
<evidence type="ECO:0000256" key="1">
    <source>
        <dbReference type="ARBA" id="ARBA00001966"/>
    </source>
</evidence>
<feature type="domain" description="4Fe-4S Mo/W bis-MGD-type" evidence="9">
    <location>
        <begin position="9"/>
        <end position="65"/>
    </location>
</feature>